<dbReference type="OrthoDB" id="10620524at2759"/>
<accession>M1V6S9</accession>
<proteinExistence type="predicted"/>
<dbReference type="EMBL" id="AP006500">
    <property type="protein sequence ID" value="BAM82460.1"/>
    <property type="molecule type" value="Genomic_DNA"/>
</dbReference>
<keyword evidence="3" id="KW-1185">Reference proteome</keyword>
<dbReference type="HOGENOM" id="CLU_376168_0_0_1"/>
<dbReference type="Proteomes" id="UP000007014">
    <property type="component" value="Chromosome 18"/>
</dbReference>
<reference evidence="2 3" key="1">
    <citation type="journal article" date="2004" name="Nature">
        <title>Genome sequence of the ultrasmall unicellular red alga Cyanidioschyzon merolae 10D.</title>
        <authorList>
            <person name="Matsuzaki M."/>
            <person name="Misumi O."/>
            <person name="Shin-i T."/>
            <person name="Maruyama S."/>
            <person name="Takahara M."/>
            <person name="Miyagishima S."/>
            <person name="Mori T."/>
            <person name="Nishida K."/>
            <person name="Yagisawa F."/>
            <person name="Nishida K."/>
            <person name="Yoshida Y."/>
            <person name="Nishimura Y."/>
            <person name="Nakao S."/>
            <person name="Kobayashi T."/>
            <person name="Momoyama Y."/>
            <person name="Higashiyama T."/>
            <person name="Minoda A."/>
            <person name="Sano M."/>
            <person name="Nomoto H."/>
            <person name="Oishi K."/>
            <person name="Hayashi H."/>
            <person name="Ohta F."/>
            <person name="Nishizaka S."/>
            <person name="Haga S."/>
            <person name="Miura S."/>
            <person name="Morishita T."/>
            <person name="Kabeya Y."/>
            <person name="Terasawa K."/>
            <person name="Suzuki Y."/>
            <person name="Ishii Y."/>
            <person name="Asakawa S."/>
            <person name="Takano H."/>
            <person name="Ohta N."/>
            <person name="Kuroiwa H."/>
            <person name="Tanaka K."/>
            <person name="Shimizu N."/>
            <person name="Sugano S."/>
            <person name="Sato N."/>
            <person name="Nozaki H."/>
            <person name="Ogasawara N."/>
            <person name="Kohara Y."/>
            <person name="Kuroiwa T."/>
        </authorList>
    </citation>
    <scope>NUCLEOTIDE SEQUENCE [LARGE SCALE GENOMIC DNA]</scope>
    <source>
        <strain evidence="2 3">10D</strain>
    </source>
</reference>
<evidence type="ECO:0000313" key="2">
    <source>
        <dbReference type="EMBL" id="BAM82460.1"/>
    </source>
</evidence>
<reference evidence="2 3" key="2">
    <citation type="journal article" date="2007" name="BMC Biol.">
        <title>A 100%-complete sequence reveals unusually simple genomic features in the hot-spring red alga Cyanidioschyzon merolae.</title>
        <authorList>
            <person name="Nozaki H."/>
            <person name="Takano H."/>
            <person name="Misumi O."/>
            <person name="Terasawa K."/>
            <person name="Matsuzaki M."/>
            <person name="Maruyama S."/>
            <person name="Nishida K."/>
            <person name="Yagisawa F."/>
            <person name="Yoshida Y."/>
            <person name="Fujiwara T."/>
            <person name="Takio S."/>
            <person name="Tamura K."/>
            <person name="Chung S.J."/>
            <person name="Nakamura S."/>
            <person name="Kuroiwa H."/>
            <person name="Tanaka K."/>
            <person name="Sato N."/>
            <person name="Kuroiwa T."/>
        </authorList>
    </citation>
    <scope>NUCLEOTIDE SEQUENCE [LARGE SCALE GENOMIC DNA]</scope>
    <source>
        <strain evidence="2 3">10D</strain>
    </source>
</reference>
<gene>
    <name evidence="2" type="ORF">CYME_CMR227C</name>
</gene>
<sequence>MGAQGQDNRIPATGERTWCVRGTTMDSTKRGLTLGSVASVNPERCAPQSFVAARVRQQAEIKTPALERCLSRTSIETLSTQGQEGEPRPHVWRGTLPATVGAASLCGSSCLGTSHAGAGEVSDAKTLGHDGSIPKAVQHRRTTRAEDECFEPLPRAESLRRAAPSLRRFVQHLRIMDRTAEELLRQLDRARPENWSLSAAVGNFTSETGLQSKWGWRTELVSWLMDLCVTLGMEPGVGEFAFFMIQKVFMIDTTGLCTLINADATGERDLKDESESTQLARRRRLLDVLHLVGAAATRLAAARSLMKTKALGDALGEVFSIERSQLESAEAFLLERFQWPRKYVGLDAYIFRICEWIRRVLDEHRFHVLHHSCRCLAPVWSEDESSLLETCLFLLEACRPVILRIYLSTERAMSPSAAAAAAEAEAAQMELEGRLPDMHGSPATWLASGKVTAAHRVDIRELVGTNAARRDARERPYAAMHPRYFCAALLIFLSDLLQNTDHGSTEIPLELRATEQDSCSVEQEHGSQGADELLLGTHPGLWSDPDETTENRVPCAALNVLLGALMPTDTWGQSLVSGWLTVLQESDLRTVLEALHVDAPAHSPNGVRPLEQTSPLGAPDNVTRTSHDGHETRRRLRTVSDKNVDSAREKYLETDEWLWRRFSHESEGTGVASQRSRLLHIPNGRLERMERASTHSSTLQAMLPPSLELDEFSSAVAGIRVFSSASLRQRRGRRSRSL</sequence>
<dbReference type="AlphaFoldDB" id="M1V6S9"/>
<organism evidence="2 3">
    <name type="scientific">Cyanidioschyzon merolae (strain NIES-3377 / 10D)</name>
    <name type="common">Unicellular red alga</name>
    <dbReference type="NCBI Taxonomy" id="280699"/>
    <lineage>
        <taxon>Eukaryota</taxon>
        <taxon>Rhodophyta</taxon>
        <taxon>Bangiophyceae</taxon>
        <taxon>Cyanidiales</taxon>
        <taxon>Cyanidiaceae</taxon>
        <taxon>Cyanidioschyzon</taxon>
    </lineage>
</organism>
<evidence type="ECO:0000256" key="1">
    <source>
        <dbReference type="SAM" id="MobiDB-lite"/>
    </source>
</evidence>
<feature type="region of interest" description="Disordered" evidence="1">
    <location>
        <begin position="602"/>
        <end position="641"/>
    </location>
</feature>
<dbReference type="RefSeq" id="XP_005538496.1">
    <property type="nucleotide sequence ID" value="XM_005538439.1"/>
</dbReference>
<name>M1V6S9_CYAM1</name>
<dbReference type="KEGG" id="cme:CYME_CMR227C"/>
<protein>
    <submittedName>
        <fullName evidence="2">Uncharacterized protein</fullName>
    </submittedName>
</protein>
<evidence type="ECO:0000313" key="3">
    <source>
        <dbReference type="Proteomes" id="UP000007014"/>
    </source>
</evidence>
<dbReference type="GeneID" id="16996757"/>
<dbReference type="Gramene" id="CMR227CT">
    <property type="protein sequence ID" value="CMR227CT"/>
    <property type="gene ID" value="CMR227C"/>
</dbReference>